<dbReference type="InterPro" id="IPR011993">
    <property type="entry name" value="PH-like_dom_sf"/>
</dbReference>
<dbReference type="InterPro" id="IPR036872">
    <property type="entry name" value="CH_dom_sf"/>
</dbReference>
<feature type="region of interest" description="Disordered" evidence="2">
    <location>
        <begin position="625"/>
        <end position="673"/>
    </location>
</feature>
<feature type="region of interest" description="Disordered" evidence="2">
    <location>
        <begin position="557"/>
        <end position="613"/>
    </location>
</feature>
<feature type="compositionally biased region" description="Low complexity" evidence="2">
    <location>
        <begin position="1028"/>
        <end position="1069"/>
    </location>
</feature>
<feature type="compositionally biased region" description="Polar residues" evidence="2">
    <location>
        <begin position="1517"/>
        <end position="1527"/>
    </location>
</feature>
<dbReference type="STRING" id="1054147.F4QCB3"/>
<reference evidence="7" key="1">
    <citation type="journal article" date="2011" name="Genome Res.">
        <title>Phylogeny-wide analysis of social amoeba genomes highlights ancient origins for complex intercellular communication.</title>
        <authorList>
            <person name="Heidel A.J."/>
            <person name="Lawal H.M."/>
            <person name="Felder M."/>
            <person name="Schilde C."/>
            <person name="Helps N.R."/>
            <person name="Tunggal B."/>
            <person name="Rivero F."/>
            <person name="John U."/>
            <person name="Schleicher M."/>
            <person name="Eichinger L."/>
            <person name="Platzer M."/>
            <person name="Noegel A.A."/>
            <person name="Schaap P."/>
            <person name="Gloeckner G."/>
        </authorList>
    </citation>
    <scope>NUCLEOTIDE SEQUENCE [LARGE SCALE GENOMIC DNA]</scope>
    <source>
        <strain evidence="7">SH3</strain>
    </source>
</reference>
<dbReference type="InterPro" id="IPR051092">
    <property type="entry name" value="FYVE_RhoGEF_PH"/>
</dbReference>
<evidence type="ECO:0000313" key="7">
    <source>
        <dbReference type="Proteomes" id="UP000007797"/>
    </source>
</evidence>
<dbReference type="GO" id="GO:1904269">
    <property type="term" value="C:cell leading edge cell cortex"/>
    <property type="evidence" value="ECO:0007669"/>
    <property type="project" value="EnsemblProtists"/>
</dbReference>
<feature type="coiled-coil region" evidence="1">
    <location>
        <begin position="1276"/>
        <end position="1310"/>
    </location>
</feature>
<feature type="region of interest" description="Disordered" evidence="2">
    <location>
        <begin position="1028"/>
        <end position="1076"/>
    </location>
</feature>
<feature type="compositionally biased region" description="Low complexity" evidence="2">
    <location>
        <begin position="572"/>
        <end position="605"/>
    </location>
</feature>
<dbReference type="GO" id="GO:0035556">
    <property type="term" value="P:intracellular signal transduction"/>
    <property type="evidence" value="ECO:0007669"/>
    <property type="project" value="InterPro"/>
</dbReference>
<feature type="compositionally biased region" description="Low complexity" evidence="2">
    <location>
        <begin position="934"/>
        <end position="948"/>
    </location>
</feature>
<dbReference type="Pfam" id="PF00307">
    <property type="entry name" value="CH"/>
    <property type="match status" value="1"/>
</dbReference>
<dbReference type="Gene3D" id="1.20.900.10">
    <property type="entry name" value="Dbl homology (DH) domain"/>
    <property type="match status" value="1"/>
</dbReference>
<keyword evidence="7" id="KW-1185">Reference proteome</keyword>
<dbReference type="PROSITE" id="PS00741">
    <property type="entry name" value="DH_1"/>
    <property type="match status" value="1"/>
</dbReference>
<dbReference type="SUPFAM" id="SSF47576">
    <property type="entry name" value="Calponin-homology domain, CH-domain"/>
    <property type="match status" value="1"/>
</dbReference>
<dbReference type="GO" id="GO:0035020">
    <property type="term" value="P:regulation of Rac protein signal transduction"/>
    <property type="evidence" value="ECO:0007669"/>
    <property type="project" value="EnsemblProtists"/>
</dbReference>
<feature type="region of interest" description="Disordered" evidence="2">
    <location>
        <begin position="820"/>
        <end position="853"/>
    </location>
</feature>
<dbReference type="InterPro" id="IPR001849">
    <property type="entry name" value="PH_domain"/>
</dbReference>
<feature type="compositionally biased region" description="Low complexity" evidence="2">
    <location>
        <begin position="210"/>
        <end position="221"/>
    </location>
</feature>
<feature type="compositionally biased region" description="Low complexity" evidence="2">
    <location>
        <begin position="158"/>
        <end position="197"/>
    </location>
</feature>
<evidence type="ECO:0000313" key="6">
    <source>
        <dbReference type="EMBL" id="EGG14394.1"/>
    </source>
</evidence>
<dbReference type="PANTHER" id="PTHR12673:SF80">
    <property type="entry name" value="PLECKSTRIN DOMAIN-CONTAINING PROTEIN"/>
    <property type="match status" value="1"/>
</dbReference>
<evidence type="ECO:0000259" key="4">
    <source>
        <dbReference type="PROSITE" id="PS50010"/>
    </source>
</evidence>
<gene>
    <name evidence="6" type="primary">gxcA</name>
    <name evidence="6" type="ORF">DFA_12166</name>
</gene>
<dbReference type="Proteomes" id="UP000007797">
    <property type="component" value="Unassembled WGS sequence"/>
</dbReference>
<dbReference type="InterPro" id="IPR001715">
    <property type="entry name" value="CH_dom"/>
</dbReference>
<feature type="region of interest" description="Disordered" evidence="2">
    <location>
        <begin position="471"/>
        <end position="531"/>
    </location>
</feature>
<dbReference type="Gene3D" id="1.10.418.10">
    <property type="entry name" value="Calponin-like domain"/>
    <property type="match status" value="1"/>
</dbReference>
<feature type="domain" description="Calponin-homology (CH)" evidence="5">
    <location>
        <begin position="280"/>
        <end position="397"/>
    </location>
</feature>
<dbReference type="OrthoDB" id="245697at2759"/>
<dbReference type="FunFam" id="1.20.900.10:FF:000003">
    <property type="entry name" value="Rho guanine nucleotide exchange factor 10 like"/>
    <property type="match status" value="1"/>
</dbReference>
<dbReference type="PROSITE" id="PS50096">
    <property type="entry name" value="IQ"/>
    <property type="match status" value="1"/>
</dbReference>
<feature type="compositionally biased region" description="Low complexity" evidence="2">
    <location>
        <begin position="989"/>
        <end position="1010"/>
    </location>
</feature>
<feature type="region of interest" description="Disordered" evidence="2">
    <location>
        <begin position="925"/>
        <end position="1010"/>
    </location>
</feature>
<feature type="compositionally biased region" description="Low complexity" evidence="2">
    <location>
        <begin position="626"/>
        <end position="658"/>
    </location>
</feature>
<dbReference type="SUPFAM" id="SSF48065">
    <property type="entry name" value="DBL homology domain (DH-domain)"/>
    <property type="match status" value="1"/>
</dbReference>
<keyword evidence="1" id="KW-0175">Coiled coil</keyword>
<organism evidence="6 7">
    <name type="scientific">Cavenderia fasciculata</name>
    <name type="common">Slime mold</name>
    <name type="synonym">Dictyostelium fasciculatum</name>
    <dbReference type="NCBI Taxonomy" id="261658"/>
    <lineage>
        <taxon>Eukaryota</taxon>
        <taxon>Amoebozoa</taxon>
        <taxon>Evosea</taxon>
        <taxon>Eumycetozoa</taxon>
        <taxon>Dictyostelia</taxon>
        <taxon>Acytosteliales</taxon>
        <taxon>Cavenderiaceae</taxon>
        <taxon>Cavenderia</taxon>
    </lineage>
</organism>
<dbReference type="Gene3D" id="2.30.29.30">
    <property type="entry name" value="Pleckstrin-homology domain (PH domain)/Phosphotyrosine-binding domain (PTB)"/>
    <property type="match status" value="1"/>
</dbReference>
<dbReference type="RefSeq" id="XP_004353803.1">
    <property type="nucleotide sequence ID" value="XM_004353751.1"/>
</dbReference>
<dbReference type="PROSITE" id="PS50021">
    <property type="entry name" value="CH"/>
    <property type="match status" value="1"/>
</dbReference>
<name>F4QCB3_CACFS</name>
<dbReference type="InterPro" id="IPR035899">
    <property type="entry name" value="DBL_dom_sf"/>
</dbReference>
<dbReference type="PROSITE" id="PS50003">
    <property type="entry name" value="PH_DOMAIN"/>
    <property type="match status" value="1"/>
</dbReference>
<evidence type="ECO:0000259" key="3">
    <source>
        <dbReference type="PROSITE" id="PS50003"/>
    </source>
</evidence>
<feature type="domain" description="DH" evidence="4">
    <location>
        <begin position="1108"/>
        <end position="1296"/>
    </location>
</feature>
<dbReference type="GO" id="GO:0005829">
    <property type="term" value="C:cytosol"/>
    <property type="evidence" value="ECO:0007669"/>
    <property type="project" value="EnsemblProtists"/>
</dbReference>
<protein>
    <submittedName>
        <fullName evidence="6">Pleckstrin domain-containing protein</fullName>
    </submittedName>
</protein>
<dbReference type="EMBL" id="GL883029">
    <property type="protein sequence ID" value="EGG14394.1"/>
    <property type="molecule type" value="Genomic_DNA"/>
</dbReference>
<feature type="compositionally biased region" description="Basic and acidic residues" evidence="2">
    <location>
        <begin position="200"/>
        <end position="209"/>
    </location>
</feature>
<evidence type="ECO:0000259" key="5">
    <source>
        <dbReference type="PROSITE" id="PS50021"/>
    </source>
</evidence>
<dbReference type="InterPro" id="IPR032710">
    <property type="entry name" value="NTF2-like_dom_sf"/>
</dbReference>
<feature type="region of interest" description="Disordered" evidence="2">
    <location>
        <begin position="152"/>
        <end position="221"/>
    </location>
</feature>
<dbReference type="GeneID" id="14866227"/>
<feature type="compositionally biased region" description="Polar residues" evidence="2">
    <location>
        <begin position="659"/>
        <end position="673"/>
    </location>
</feature>
<evidence type="ECO:0000256" key="1">
    <source>
        <dbReference type="SAM" id="Coils"/>
    </source>
</evidence>
<feature type="region of interest" description="Disordered" evidence="2">
    <location>
        <begin position="1472"/>
        <end position="1533"/>
    </location>
</feature>
<sequence>MNKRRDMDLSNNAIVKYYKYFETCGTSSGGSVEQLLQLFDGNATIEFPYHYEQKKRKISGIVAIRDFFTNWTNLFHFNSVIITMLSTDKNSSFAKIEANGVVLTSHKPYHQLFFTHVHTNDNDKIVHMIELFNPNVLEEGLSSLNPMPIRSNACMHPSTSSNNNNHNNNHNNNNLTSTSSTSSTSSSSKPTSSSSTTIVDDMKKLKTDDSSSSSSNKMKSSSTSINILSSISSATPQTLTSNQINSNHTPSHLTHQQSINPIIKQLLFITIMNSKAIHYLCQKRAAVKWIENVLEISLDQNEDFVKLLVDGILLCRVIQAISPRLMPRISIPDPNAPKRTIMFKNSENISFFIQASIDMGIPRHKKFTLADLQQERPTYTNIRRVIECLEAVCKIANQDSQYDFSIEWPVLEASEQKFSEKEVHEAESLLAQFTIRENKRQEVIKKSQTQNGDFSVAATKNQLFQHIADQKKLYPDNSPKVTTNNINNNNQNNNNNNDNGDCDSIVDNMMDNNNSNNNNNNNNGGSEGTMKRSETFQTFRPHSRSFISQSSFVPSIFKGGREHSNSVFIPRNNNNNNSEQQQQQQQQPQQQTSTTSTDNNSNSNSKSGGHDFKSILNKWKNTLLKSNSDTHNNNNSNNTNTINTTTTTTTTTTNNQNNYKRGSSRYSTLPPNWNKQIPTQQKLQLQQLQQQQQEVNNNNNILPLPTAADQPIHRSASHLTTTTTVPTPKEQKATISYIEPYYTNRKSSNATELKVALANTIQSPPINSQTVEQVIINQYGDDVHSSLSLDPSNNNNNNNQFKTTTTTTIRDSPIKIGEVRGRSSTTSTATTETTDTNNNNNNNNNNNTTTTTPIPIDIVTPLLTTTTTTNNNSNNDKPIIIESITTTNTITFSASVNNNNDNDSFNQNNNIDNNNVDLPIMSTSISNMIPLSPPNTTTTTPTPTTQPQSQRSSLGFKASPIGAPSSPTISSHVPSPAAVAEKLKSSGLTTSSSSAPTTTAPPVTSVTSTASTVPKTVNVVTQTPVTVTSTATPTAVAPTSTTATTASSTTSTATVTTVPKSSTPGTSTPDPKQDRLSTELKAVIKIQRATRRWLERNRQRVRERDNAYRERITQEITKTEVEYLNRLIYLRDQPLKDLREAIAKGSPIISEEEIRAIFSELESIIAYNTQLLNELQVRCKHWKQDTLIGDIFVKFSRFLMIYSQYCINYGDCLEVLNVCKKQPKFKAFLNKLKEHNEEIRLRGLEDYLIRPIQRIPRYSLLIKDMINHTWASHPDYQSLENAYNSMNTVAEKMNEAKRNAENRMKLADIQEKLEGNSNDISAVVKAHRRFVKEGEFTEGMVKKKCALVLYLFNDILAVTRPSKSSGSFFGKQKTIRLQFESSYPLHKLRLKPLDDTPTCTNSFMISTSSEDRLVICASDKETKEDWIAAIIAEKADADKHEKEQEERITSSVSEKVADTKLKLEQQFAFRTSGQYAPVDPDNPGAAGSSSLEDLNVKTGKMSLREKRMKLVQESRSNRLSANVSLTDSGKEKQ</sequence>
<dbReference type="SUPFAM" id="SSF50729">
    <property type="entry name" value="PH domain-like"/>
    <property type="match status" value="1"/>
</dbReference>
<dbReference type="CDD" id="cd00160">
    <property type="entry name" value="RhoGEF"/>
    <property type="match status" value="1"/>
</dbReference>
<dbReference type="InterPro" id="IPR000219">
    <property type="entry name" value="DH_dom"/>
</dbReference>
<dbReference type="GO" id="GO:0031152">
    <property type="term" value="P:aggregation involved in sorocarp development"/>
    <property type="evidence" value="ECO:0007669"/>
    <property type="project" value="EnsemblProtists"/>
</dbReference>
<dbReference type="GO" id="GO:0005085">
    <property type="term" value="F:guanyl-nucleotide exchange factor activity"/>
    <property type="evidence" value="ECO:0007669"/>
    <property type="project" value="EnsemblProtists"/>
</dbReference>
<feature type="compositionally biased region" description="Basic and acidic residues" evidence="2">
    <location>
        <begin position="1502"/>
        <end position="1516"/>
    </location>
</feature>
<dbReference type="Pfam" id="PF00621">
    <property type="entry name" value="RhoGEF"/>
    <property type="match status" value="1"/>
</dbReference>
<dbReference type="SMART" id="SM00325">
    <property type="entry name" value="RhoGEF"/>
    <property type="match status" value="1"/>
</dbReference>
<proteinExistence type="predicted"/>
<dbReference type="InterPro" id="IPR001331">
    <property type="entry name" value="GDS_CDC24_CS"/>
</dbReference>
<feature type="compositionally biased region" description="Low complexity" evidence="2">
    <location>
        <begin position="507"/>
        <end position="524"/>
    </location>
</feature>
<accession>F4QCB3</accession>
<dbReference type="PROSITE" id="PS50010">
    <property type="entry name" value="DH_2"/>
    <property type="match status" value="1"/>
</dbReference>
<dbReference type="SMART" id="SM00233">
    <property type="entry name" value="PH"/>
    <property type="match status" value="1"/>
</dbReference>
<feature type="compositionally biased region" description="Low complexity" evidence="2">
    <location>
        <begin position="484"/>
        <end position="499"/>
    </location>
</feature>
<dbReference type="KEGG" id="dfa:DFA_12166"/>
<dbReference type="PANTHER" id="PTHR12673">
    <property type="entry name" value="FACIOGENITAL DYSPLASIA PROTEIN"/>
    <property type="match status" value="1"/>
</dbReference>
<feature type="compositionally biased region" description="Low complexity" evidence="2">
    <location>
        <begin position="824"/>
        <end position="853"/>
    </location>
</feature>
<feature type="domain" description="PH" evidence="3">
    <location>
        <begin position="1329"/>
        <end position="1435"/>
    </location>
</feature>
<dbReference type="SMART" id="SM00033">
    <property type="entry name" value="CH"/>
    <property type="match status" value="1"/>
</dbReference>
<dbReference type="Gene3D" id="3.10.450.50">
    <property type="match status" value="1"/>
</dbReference>
<evidence type="ECO:0000256" key="2">
    <source>
        <dbReference type="SAM" id="MobiDB-lite"/>
    </source>
</evidence>
<dbReference type="SUPFAM" id="SSF54427">
    <property type="entry name" value="NTF2-like"/>
    <property type="match status" value="1"/>
</dbReference>
<dbReference type="GO" id="GO:0006935">
    <property type="term" value="P:chemotaxis"/>
    <property type="evidence" value="ECO:0007669"/>
    <property type="project" value="EnsemblProtists"/>
</dbReference>
<dbReference type="CDD" id="cd00014">
    <property type="entry name" value="CH_SF"/>
    <property type="match status" value="1"/>
</dbReference>